<evidence type="ECO:0000256" key="1">
    <source>
        <dbReference type="ARBA" id="ARBA00010515"/>
    </source>
</evidence>
<dbReference type="EMBL" id="CAGI01000152">
    <property type="protein sequence ID" value="CCF50217.1"/>
    <property type="molecule type" value="Genomic_DNA"/>
</dbReference>
<dbReference type="PANTHER" id="PTHR48081">
    <property type="entry name" value="AB HYDROLASE SUPERFAMILY PROTEIN C4A8.06C"/>
    <property type="match status" value="1"/>
</dbReference>
<feature type="region of interest" description="Disordered" evidence="4">
    <location>
        <begin position="1"/>
        <end position="130"/>
    </location>
</feature>
<feature type="domain" description="Alpha/beta hydrolase fold-3" evidence="5">
    <location>
        <begin position="425"/>
        <end position="564"/>
    </location>
</feature>
<comment type="similarity">
    <text evidence="1">Belongs to the 'GDXG' lipolytic enzyme family.</text>
</comment>
<feature type="region of interest" description="Disordered" evidence="4">
    <location>
        <begin position="237"/>
        <end position="293"/>
    </location>
</feature>
<dbReference type="Proteomes" id="UP000006174">
    <property type="component" value="Unassembled WGS sequence"/>
</dbReference>
<proteinExistence type="inferred from homology"/>
<feature type="region of interest" description="Disordered" evidence="4">
    <location>
        <begin position="999"/>
        <end position="1018"/>
    </location>
</feature>
<feature type="region of interest" description="Disordered" evidence="4">
    <location>
        <begin position="846"/>
        <end position="901"/>
    </location>
</feature>
<dbReference type="Gene3D" id="3.40.50.1820">
    <property type="entry name" value="alpha/beta hydrolase"/>
    <property type="match status" value="1"/>
</dbReference>
<feature type="compositionally biased region" description="Polar residues" evidence="4">
    <location>
        <begin position="1435"/>
        <end position="1448"/>
    </location>
</feature>
<dbReference type="InterPro" id="IPR033140">
    <property type="entry name" value="Lipase_GDXG_put_SER_AS"/>
</dbReference>
<evidence type="ECO:0000313" key="6">
    <source>
        <dbReference type="EMBL" id="CCF50217.1"/>
    </source>
</evidence>
<dbReference type="PROSITE" id="PS01174">
    <property type="entry name" value="LIPASE_GDXG_SER"/>
    <property type="match status" value="1"/>
</dbReference>
<dbReference type="GO" id="GO:0016787">
    <property type="term" value="F:hydrolase activity"/>
    <property type="evidence" value="ECO:0007669"/>
    <property type="project" value="UniProtKB-KW"/>
</dbReference>
<feature type="compositionally biased region" description="Low complexity" evidence="4">
    <location>
        <begin position="7"/>
        <end position="60"/>
    </location>
</feature>
<dbReference type="InterPro" id="IPR050300">
    <property type="entry name" value="GDXG_lipolytic_enzyme"/>
</dbReference>
<feature type="compositionally biased region" description="Basic residues" evidence="4">
    <location>
        <begin position="1329"/>
        <end position="1338"/>
    </location>
</feature>
<evidence type="ECO:0000256" key="2">
    <source>
        <dbReference type="ARBA" id="ARBA00022801"/>
    </source>
</evidence>
<reference evidence="6 7" key="1">
    <citation type="journal article" date="2012" name="Plant Cell">
        <title>Genome comparison of barley and maize smut fungi reveals targeted loss of RNA silencing components and species-specific presence of transposable elements.</title>
        <authorList>
            <person name="Laurie J.D."/>
            <person name="Ali S."/>
            <person name="Linning R."/>
            <person name="Mannhaupt G."/>
            <person name="Wong P."/>
            <person name="Gueldener U."/>
            <person name="Muensterkoetter M."/>
            <person name="Moore R."/>
            <person name="Kahmann R."/>
            <person name="Bakkeren G."/>
            <person name="Schirawski J."/>
        </authorList>
    </citation>
    <scope>NUCLEOTIDE SEQUENCE [LARGE SCALE GENOMIC DNA]</scope>
    <source>
        <strain evidence="7">Uh4875-4</strain>
    </source>
</reference>
<feature type="region of interest" description="Disordered" evidence="4">
    <location>
        <begin position="1327"/>
        <end position="1401"/>
    </location>
</feature>
<feature type="compositionally biased region" description="Basic and acidic residues" evidence="4">
    <location>
        <begin position="565"/>
        <end position="580"/>
    </location>
</feature>
<dbReference type="InterPro" id="IPR029058">
    <property type="entry name" value="AB_hydrolase_fold"/>
</dbReference>
<dbReference type="HOGENOM" id="CLU_250299_0_0_1"/>
<feature type="region of interest" description="Disordered" evidence="4">
    <location>
        <begin position="1135"/>
        <end position="1214"/>
    </location>
</feature>
<dbReference type="PANTHER" id="PTHR48081:SF8">
    <property type="entry name" value="ALPHA_BETA HYDROLASE FOLD-3 DOMAIN-CONTAINING PROTEIN-RELATED"/>
    <property type="match status" value="1"/>
</dbReference>
<name>I2FTH4_USTHO</name>
<gene>
    <name evidence="6" type="ORF">UHOR_07246</name>
</gene>
<evidence type="ECO:0000256" key="4">
    <source>
        <dbReference type="SAM" id="MobiDB-lite"/>
    </source>
</evidence>
<protein>
    <recommendedName>
        <fullName evidence="5">Alpha/beta hydrolase fold-3 domain-containing protein</fullName>
    </recommendedName>
</protein>
<keyword evidence="2" id="KW-0378">Hydrolase</keyword>
<feature type="region of interest" description="Disordered" evidence="4">
    <location>
        <begin position="1415"/>
        <end position="1448"/>
    </location>
</feature>
<organism evidence="6 7">
    <name type="scientific">Ustilago hordei</name>
    <name type="common">Barley covered smut fungus</name>
    <dbReference type="NCBI Taxonomy" id="120017"/>
    <lineage>
        <taxon>Eukaryota</taxon>
        <taxon>Fungi</taxon>
        <taxon>Dikarya</taxon>
        <taxon>Basidiomycota</taxon>
        <taxon>Ustilaginomycotina</taxon>
        <taxon>Ustilaginomycetes</taxon>
        <taxon>Ustilaginales</taxon>
        <taxon>Ustilaginaceae</taxon>
        <taxon>Ustilago</taxon>
    </lineage>
</organism>
<dbReference type="InterPro" id="IPR002168">
    <property type="entry name" value="Lipase_GDXG_HIS_AS"/>
</dbReference>
<feature type="compositionally biased region" description="Low complexity" evidence="4">
    <location>
        <begin position="270"/>
        <end position="283"/>
    </location>
</feature>
<evidence type="ECO:0000259" key="5">
    <source>
        <dbReference type="Pfam" id="PF07859"/>
    </source>
</evidence>
<dbReference type="STRING" id="1128400.I2FTH4"/>
<feature type="compositionally biased region" description="Polar residues" evidence="4">
    <location>
        <begin position="1279"/>
        <end position="1293"/>
    </location>
</feature>
<dbReference type="OMA" id="HEWDYVA"/>
<feature type="active site" evidence="3">
    <location>
        <position position="508"/>
    </location>
</feature>
<feature type="compositionally biased region" description="Polar residues" evidence="4">
    <location>
        <begin position="1195"/>
        <end position="1204"/>
    </location>
</feature>
<dbReference type="PROSITE" id="PS01173">
    <property type="entry name" value="LIPASE_GDXG_HIS"/>
    <property type="match status" value="1"/>
</dbReference>
<feature type="compositionally biased region" description="Polar residues" evidence="4">
    <location>
        <begin position="353"/>
        <end position="369"/>
    </location>
</feature>
<dbReference type="Pfam" id="PF07859">
    <property type="entry name" value="Abhydrolase_3"/>
    <property type="match status" value="1"/>
</dbReference>
<dbReference type="eggNOG" id="KOG1515">
    <property type="taxonomic scope" value="Eukaryota"/>
</dbReference>
<keyword evidence="7" id="KW-1185">Reference proteome</keyword>
<feature type="region of interest" description="Disordered" evidence="4">
    <location>
        <begin position="565"/>
        <end position="584"/>
    </location>
</feature>
<feature type="region of interest" description="Disordered" evidence="4">
    <location>
        <begin position="1061"/>
        <end position="1083"/>
    </location>
</feature>
<feature type="region of interest" description="Disordered" evidence="4">
    <location>
        <begin position="353"/>
        <end position="386"/>
    </location>
</feature>
<comment type="caution">
    <text evidence="6">The sequence shown here is derived from an EMBL/GenBank/DDBJ whole genome shotgun (WGS) entry which is preliminary data.</text>
</comment>
<feature type="region of interest" description="Disordered" evidence="4">
    <location>
        <begin position="645"/>
        <end position="672"/>
    </location>
</feature>
<evidence type="ECO:0000313" key="7">
    <source>
        <dbReference type="Proteomes" id="UP000006174"/>
    </source>
</evidence>
<accession>I2FTH4</accession>
<feature type="region of interest" description="Disordered" evidence="4">
    <location>
        <begin position="1256"/>
        <end position="1301"/>
    </location>
</feature>
<feature type="compositionally biased region" description="Gly residues" evidence="4">
    <location>
        <begin position="1349"/>
        <end position="1360"/>
    </location>
</feature>
<feature type="compositionally biased region" description="Polar residues" evidence="4">
    <location>
        <begin position="109"/>
        <end position="118"/>
    </location>
</feature>
<evidence type="ECO:0000256" key="3">
    <source>
        <dbReference type="PROSITE-ProRule" id="PRU10038"/>
    </source>
</evidence>
<dbReference type="InterPro" id="IPR013094">
    <property type="entry name" value="AB_hydrolase_3"/>
</dbReference>
<dbReference type="SUPFAM" id="SSF53474">
    <property type="entry name" value="alpha/beta-Hydrolases"/>
    <property type="match status" value="1"/>
</dbReference>
<sequence>MLDLIRPATSKPKPPAATSAPPSPIASPASSTSTLKASSSSAHNKPSSTTARSRGQQARRQSIEYAVSSSHRHRDALRDRQGRLPDLNLGASSSSSRSSPALVPFRRSTLASDPTQTAYRRPKQLRSSDAGTIAVATPASSTADAVLSEQHSRTRKRSRAQQPLLGGLYLSDLIVVAFFYAVNLLRTCGIAELVDVAFKALAYVCTRLPFDFYQRWSLSRPPPNLYPRYPPFTAQQQQQYEARSAGKDARQTSKAKAHAQIGDVPSPQMSRTSSTAVSAITSSSKHEASSQDQFEQDAQLSPFHHLTILLVRFACTSFPHLVPRVLFAEETIGPLVRWRTGGGAAGIVREFTSEQSPSPALPTASTKHASPSPPHSGDTSKAKPHSKRFQTFARPGFRAFWIGADAHVPVEVRRSDPSSKSASTLLYLHGGGFSLGSVAFYAEALIRIITKVCSMEDRDNDARCIAVEYDLGPTSRFPGPLLQCLRCYAHLIEVEEIHPTSITVAGDSAGGNLTMAMLLCLDGQAGGDESLAERDWSKLPMPGKAVLISPWADLRPSASKAFTHLREKQSNGRQKSREASFTDSVGSRVSTWTEAIGQHEWDYVAAEALMHFAQLYAGVLKTPRRVRGPMGWVAHMCAVLAGDQEDTASASSTDSDVKTGGKDSSPSSTAASAKSATAPLAILRTLLLPPSQRIARVAHNMLTEPLLNRATSVKSTFSSSATSKQPAPDAFNAVEHIRPSAVGALDPIFPAAERKTDAVPGTADLFVPIWNTPSFASEQKEEEAKRDSSDPDLEAAKALLETSKLVNPAIGDWSRIRLKRGMLATWGDKERLADDIKVWVDHVRQSQSQRGRQHATAAATAPYDQPSQDLDPAAQPKSLQERRAASRSPHRGSSEHLPEDGNTADWLCTAVEHGPGGVHAWPFVSMYLAGTEAEREKGLEVIARFIAEPTLSPASTHQATPASLAVQLPVPHDERYLSAAAAAAQGFGAVGNSPPHLNSVSPAGSMPSDISSRGDVDDGDYPFLGGSSYTWSEAEDWDPAGGSNELGLEGVYPHEIVWAEPTPAPSTGVGTPVSQSDDGEGIGHDELVRQVGLGLGGAAASGRAAGSMMEPVHLHRPAHNASSTTAGWDQYTHLAEQQQRTTRSSSRRTRPDPPASTALGSAPTGRSLADLEAESDLSAPPSRPGSPGGWHSSGANSGYTSTDDLSAAASPQEVDRDAYFGGPVSYADDEIPMDPGFYGLAHYHTLRPEGLSDIAEEESQFDTSSVLSSGNGGIRSPGLSESFSPADGSSPTRNPGRLGAAYTPSASEMARLREALEVRERQYRDRFGRGKGRRKGRGRFPIEEEEGAGEGGVDSIGEGSGAEEVSYVDDEEQRRRSPWESSVELPTLADPQAERGVGDAASKHLNVAVNGNVTIPAMPSRRSTELFPAQPPSPARSTCSQNSKDIWW</sequence>